<feature type="domain" description="DNA-binding protein H-NS-like C-terminal" evidence="1">
    <location>
        <begin position="55"/>
        <end position="94"/>
    </location>
</feature>
<name>A0A0F5JST4_9BURK</name>
<protein>
    <recommendedName>
        <fullName evidence="1">DNA-binding protein H-NS-like C-terminal domain-containing protein</fullName>
    </recommendedName>
</protein>
<dbReference type="OrthoDB" id="5297879at2"/>
<evidence type="ECO:0000313" key="3">
    <source>
        <dbReference type="Proteomes" id="UP000033618"/>
    </source>
</evidence>
<evidence type="ECO:0000313" key="2">
    <source>
        <dbReference type="EMBL" id="KKB60858.1"/>
    </source>
</evidence>
<gene>
    <name evidence="2" type="ORF">WM40_26715</name>
</gene>
<dbReference type="PATRIC" id="fig|28092.6.peg.6320"/>
<dbReference type="SMART" id="SM00528">
    <property type="entry name" value="HNS"/>
    <property type="match status" value="1"/>
</dbReference>
<reference evidence="2 3" key="1">
    <citation type="submission" date="2015-03" db="EMBL/GenBank/DDBJ databases">
        <title>Draft Genome Sequence of Burkholderia andropogonis type strain ICMP2807, isolated from Sorghum bicolor.</title>
        <authorList>
            <person name="Lopes-Santos L."/>
            <person name="Castro D.B."/>
            <person name="Ottoboni L.M."/>
            <person name="Park D."/>
            <person name="Weirc B.S."/>
            <person name="Destefano S.A."/>
        </authorList>
    </citation>
    <scope>NUCLEOTIDE SEQUENCE [LARGE SCALE GENOMIC DNA]</scope>
    <source>
        <strain evidence="2 3">ICMP2807</strain>
    </source>
</reference>
<sequence length="98" mass="11121">MNLEALLSRREALNKEIAQQIAAQRNDALAEVRKTVALFGFTIAELDVPKPQKSKLKNVKIQPIYRDPETGWTWSGRGKPPKLIAGKDYDQFLIQRTS</sequence>
<dbReference type="Gene3D" id="4.10.430.30">
    <property type="match status" value="1"/>
</dbReference>
<evidence type="ECO:0000259" key="1">
    <source>
        <dbReference type="SMART" id="SM00528"/>
    </source>
</evidence>
<accession>A0A0F5JST4</accession>
<dbReference type="Pfam" id="PF00816">
    <property type="entry name" value="Histone_HNS"/>
    <property type="match status" value="1"/>
</dbReference>
<organism evidence="2 3">
    <name type="scientific">Robbsia andropogonis</name>
    <dbReference type="NCBI Taxonomy" id="28092"/>
    <lineage>
        <taxon>Bacteria</taxon>
        <taxon>Pseudomonadati</taxon>
        <taxon>Pseudomonadota</taxon>
        <taxon>Betaproteobacteria</taxon>
        <taxon>Burkholderiales</taxon>
        <taxon>Burkholderiaceae</taxon>
        <taxon>Robbsia</taxon>
    </lineage>
</organism>
<dbReference type="AlphaFoldDB" id="A0A0F5JST4"/>
<dbReference type="SUPFAM" id="SSF81273">
    <property type="entry name" value="H-NS histone-like proteins"/>
    <property type="match status" value="1"/>
</dbReference>
<dbReference type="InterPro" id="IPR027444">
    <property type="entry name" value="H-NS_C_dom"/>
</dbReference>
<dbReference type="GO" id="GO:0003677">
    <property type="term" value="F:DNA binding"/>
    <property type="evidence" value="ECO:0007669"/>
    <property type="project" value="InterPro"/>
</dbReference>
<dbReference type="Proteomes" id="UP000033618">
    <property type="component" value="Unassembled WGS sequence"/>
</dbReference>
<dbReference type="RefSeq" id="WP_046154591.1">
    <property type="nucleotide sequence ID" value="NZ_CADFGU010000038.1"/>
</dbReference>
<comment type="caution">
    <text evidence="2">The sequence shown here is derived from an EMBL/GenBank/DDBJ whole genome shotgun (WGS) entry which is preliminary data.</text>
</comment>
<dbReference type="EMBL" id="LAQU01000156">
    <property type="protein sequence ID" value="KKB60858.1"/>
    <property type="molecule type" value="Genomic_DNA"/>
</dbReference>
<keyword evidence="3" id="KW-1185">Reference proteome</keyword>
<proteinExistence type="predicted"/>